<dbReference type="InterPro" id="IPR027038">
    <property type="entry name" value="RanGap"/>
</dbReference>
<dbReference type="InterPro" id="IPR014338">
    <property type="entry name" value="CHP02996_rpt-companion-dom"/>
</dbReference>
<dbReference type="OrthoDB" id="261413at2"/>
<gene>
    <name evidence="1" type="ORF">ETAA1_12250</name>
</gene>
<dbReference type="GO" id="GO:0006913">
    <property type="term" value="P:nucleocytoplasmic transport"/>
    <property type="evidence" value="ECO:0007669"/>
    <property type="project" value="TreeGrafter"/>
</dbReference>
<sequence>MTDHAALLAAVCDRPDDDTPRLVFADFLDDAGDPHRAAFVRTQVELARVPDYHPLWAKCRHLDPDVFRGWGMAHTLPKPLPDGLTWRTHQFRRGFPWLVGALSAEAVAAGGDRLLSFAPVQAVAFDDRARPDLLELAGAPVLARLRRLEFTTFPLDADDLRPLVRSPHAVGLEELAFEHQGIGPGGLAHLAASDLFPRLRALTLHNNALPPALLVDALAAADRPGQLRHLNLSLADLPAADAAHLFALPLMATVEHLDLSENKGLKTDGVAALVESGAVKRLEVLELAGTLPGVPGVKALTSTGGFAGVRRLDLSDNRLGPSAVRVLAESRNARGLRVLDLSGNPVEDRGAEALAGSRHLAGLVELNLKDCGLTDAGALALAESPHLGELVRLELRDRGAAARPLGAAARRALAERFGRAVSYNE</sequence>
<dbReference type="InterPro" id="IPR001611">
    <property type="entry name" value="Leu-rich_rpt"/>
</dbReference>
<proteinExistence type="predicted"/>
<dbReference type="Pfam" id="PF13516">
    <property type="entry name" value="LRR_6"/>
    <property type="match status" value="4"/>
</dbReference>
<name>A0A517XP82_9BACT</name>
<keyword evidence="2" id="KW-1185">Reference proteome</keyword>
<dbReference type="SMART" id="SM00368">
    <property type="entry name" value="LRR_RI"/>
    <property type="match status" value="3"/>
</dbReference>
<dbReference type="EMBL" id="CP036273">
    <property type="protein sequence ID" value="QDU19319.1"/>
    <property type="molecule type" value="Genomic_DNA"/>
</dbReference>
<dbReference type="GO" id="GO:0005096">
    <property type="term" value="F:GTPase activator activity"/>
    <property type="evidence" value="ECO:0007669"/>
    <property type="project" value="InterPro"/>
</dbReference>
<dbReference type="Gene3D" id="3.80.10.10">
    <property type="entry name" value="Ribonuclease Inhibitor"/>
    <property type="match status" value="2"/>
</dbReference>
<evidence type="ECO:0000313" key="2">
    <source>
        <dbReference type="Proteomes" id="UP000319576"/>
    </source>
</evidence>
<dbReference type="PANTHER" id="PTHR24113">
    <property type="entry name" value="RAN GTPASE-ACTIVATING PROTEIN 1"/>
    <property type="match status" value="1"/>
</dbReference>
<evidence type="ECO:0000313" key="1">
    <source>
        <dbReference type="EMBL" id="QDU19319.1"/>
    </source>
</evidence>
<dbReference type="AlphaFoldDB" id="A0A517XP82"/>
<protein>
    <submittedName>
        <fullName evidence="1">Leucine Rich Repeat protein</fullName>
    </submittedName>
</protein>
<dbReference type="SUPFAM" id="SSF52047">
    <property type="entry name" value="RNI-like"/>
    <property type="match status" value="1"/>
</dbReference>
<dbReference type="RefSeq" id="WP_145235226.1">
    <property type="nucleotide sequence ID" value="NZ_CP036273.1"/>
</dbReference>
<reference evidence="1 2" key="1">
    <citation type="submission" date="2019-02" db="EMBL/GenBank/DDBJ databases">
        <title>Deep-cultivation of Planctomycetes and their phenomic and genomic characterization uncovers novel biology.</title>
        <authorList>
            <person name="Wiegand S."/>
            <person name="Jogler M."/>
            <person name="Boedeker C."/>
            <person name="Pinto D."/>
            <person name="Vollmers J."/>
            <person name="Rivas-Marin E."/>
            <person name="Kohn T."/>
            <person name="Peeters S.H."/>
            <person name="Heuer A."/>
            <person name="Rast P."/>
            <person name="Oberbeckmann S."/>
            <person name="Bunk B."/>
            <person name="Jeske O."/>
            <person name="Meyerdierks A."/>
            <person name="Storesund J.E."/>
            <person name="Kallscheuer N."/>
            <person name="Luecker S."/>
            <person name="Lage O.M."/>
            <person name="Pohl T."/>
            <person name="Merkel B.J."/>
            <person name="Hornburger P."/>
            <person name="Mueller R.-W."/>
            <person name="Bruemmer F."/>
            <person name="Labrenz M."/>
            <person name="Spormann A.M."/>
            <person name="Op den Camp H."/>
            <person name="Overmann J."/>
            <person name="Amann R."/>
            <person name="Jetten M.S.M."/>
            <person name="Mascher T."/>
            <person name="Medema M.H."/>
            <person name="Devos D.P."/>
            <person name="Kaster A.-K."/>
            <person name="Ovreas L."/>
            <person name="Rohde M."/>
            <person name="Galperin M.Y."/>
            <person name="Jogler C."/>
        </authorList>
    </citation>
    <scope>NUCLEOTIDE SEQUENCE [LARGE SCALE GENOMIC DNA]</scope>
    <source>
        <strain evidence="1 2">ETA_A1</strain>
    </source>
</reference>
<dbReference type="GO" id="GO:0048471">
    <property type="term" value="C:perinuclear region of cytoplasm"/>
    <property type="evidence" value="ECO:0007669"/>
    <property type="project" value="TreeGrafter"/>
</dbReference>
<dbReference type="NCBIfam" id="TIGR02996">
    <property type="entry name" value="rpt_mate_G_obs"/>
    <property type="match status" value="1"/>
</dbReference>
<organism evidence="1 2">
    <name type="scientific">Urbifossiella limnaea</name>
    <dbReference type="NCBI Taxonomy" id="2528023"/>
    <lineage>
        <taxon>Bacteria</taxon>
        <taxon>Pseudomonadati</taxon>
        <taxon>Planctomycetota</taxon>
        <taxon>Planctomycetia</taxon>
        <taxon>Gemmatales</taxon>
        <taxon>Gemmataceae</taxon>
        <taxon>Urbifossiella</taxon>
    </lineage>
</organism>
<dbReference type="GO" id="GO:0005829">
    <property type="term" value="C:cytosol"/>
    <property type="evidence" value="ECO:0007669"/>
    <property type="project" value="TreeGrafter"/>
</dbReference>
<accession>A0A517XP82</accession>
<dbReference type="KEGG" id="uli:ETAA1_12250"/>
<dbReference type="GO" id="GO:0031267">
    <property type="term" value="F:small GTPase binding"/>
    <property type="evidence" value="ECO:0007669"/>
    <property type="project" value="TreeGrafter"/>
</dbReference>
<dbReference type="PANTHER" id="PTHR24113:SF15">
    <property type="entry name" value="NACHT DOMAIN-CONTAINING PROTEIN"/>
    <property type="match status" value="1"/>
</dbReference>
<dbReference type="InterPro" id="IPR032675">
    <property type="entry name" value="LRR_dom_sf"/>
</dbReference>
<dbReference type="Proteomes" id="UP000319576">
    <property type="component" value="Chromosome"/>
</dbReference>